<reference evidence="3" key="2">
    <citation type="submission" date="2023-02" db="EMBL/GenBank/DDBJ databases">
        <authorList>
            <consortium name="DOE Joint Genome Institute"/>
            <person name="Mondo S.J."/>
            <person name="Chang Y."/>
            <person name="Wang Y."/>
            <person name="Ahrendt S."/>
            <person name="Andreopoulos W."/>
            <person name="Barry K."/>
            <person name="Beard J."/>
            <person name="Benny G.L."/>
            <person name="Blankenship S."/>
            <person name="Bonito G."/>
            <person name="Cuomo C."/>
            <person name="Desiro A."/>
            <person name="Gervers K.A."/>
            <person name="Hundley H."/>
            <person name="Kuo A."/>
            <person name="LaButti K."/>
            <person name="Lang B.F."/>
            <person name="Lipzen A."/>
            <person name="O'Donnell K."/>
            <person name="Pangilinan J."/>
            <person name="Reynolds N."/>
            <person name="Sandor L."/>
            <person name="Smith M.W."/>
            <person name="Tsang A."/>
            <person name="Grigoriev I.V."/>
            <person name="Stajich J.E."/>
            <person name="Spatafora J.W."/>
        </authorList>
    </citation>
    <scope>NUCLEOTIDE SEQUENCE</scope>
    <source>
        <strain evidence="3">RSA 2281</strain>
    </source>
</reference>
<feature type="compositionally biased region" description="Acidic residues" evidence="1">
    <location>
        <begin position="56"/>
        <end position="79"/>
    </location>
</feature>
<comment type="caution">
    <text evidence="3">The sequence shown here is derived from an EMBL/GenBank/DDBJ whole genome shotgun (WGS) entry which is preliminary data.</text>
</comment>
<name>A0AAD5K9I5_9FUNG</name>
<keyword evidence="2" id="KW-0472">Membrane</keyword>
<evidence type="ECO:0000313" key="3">
    <source>
        <dbReference type="EMBL" id="KAI9275684.1"/>
    </source>
</evidence>
<keyword evidence="4" id="KW-1185">Reference proteome</keyword>
<organism evidence="3 4">
    <name type="scientific">Phascolomyces articulosus</name>
    <dbReference type="NCBI Taxonomy" id="60185"/>
    <lineage>
        <taxon>Eukaryota</taxon>
        <taxon>Fungi</taxon>
        <taxon>Fungi incertae sedis</taxon>
        <taxon>Mucoromycota</taxon>
        <taxon>Mucoromycotina</taxon>
        <taxon>Mucoromycetes</taxon>
        <taxon>Mucorales</taxon>
        <taxon>Lichtheimiaceae</taxon>
        <taxon>Phascolomyces</taxon>
    </lineage>
</organism>
<evidence type="ECO:0000313" key="4">
    <source>
        <dbReference type="Proteomes" id="UP001209540"/>
    </source>
</evidence>
<reference evidence="3" key="1">
    <citation type="journal article" date="2022" name="IScience">
        <title>Evolution of zygomycete secretomes and the origins of terrestrial fungal ecologies.</title>
        <authorList>
            <person name="Chang Y."/>
            <person name="Wang Y."/>
            <person name="Mondo S."/>
            <person name="Ahrendt S."/>
            <person name="Andreopoulos W."/>
            <person name="Barry K."/>
            <person name="Beard J."/>
            <person name="Benny G.L."/>
            <person name="Blankenship S."/>
            <person name="Bonito G."/>
            <person name="Cuomo C."/>
            <person name="Desiro A."/>
            <person name="Gervers K.A."/>
            <person name="Hundley H."/>
            <person name="Kuo A."/>
            <person name="LaButti K."/>
            <person name="Lang B.F."/>
            <person name="Lipzen A."/>
            <person name="O'Donnell K."/>
            <person name="Pangilinan J."/>
            <person name="Reynolds N."/>
            <person name="Sandor L."/>
            <person name="Smith M.E."/>
            <person name="Tsang A."/>
            <person name="Grigoriev I.V."/>
            <person name="Stajich J.E."/>
            <person name="Spatafora J.W."/>
        </authorList>
    </citation>
    <scope>NUCLEOTIDE SEQUENCE</scope>
    <source>
        <strain evidence="3">RSA 2281</strain>
    </source>
</reference>
<dbReference type="EMBL" id="JAIXMP010000003">
    <property type="protein sequence ID" value="KAI9275684.1"/>
    <property type="molecule type" value="Genomic_DNA"/>
</dbReference>
<feature type="region of interest" description="Disordered" evidence="1">
    <location>
        <begin position="53"/>
        <end position="83"/>
    </location>
</feature>
<keyword evidence="2" id="KW-1133">Transmembrane helix</keyword>
<dbReference type="AlphaFoldDB" id="A0AAD5K9I5"/>
<keyword evidence="2" id="KW-0812">Transmembrane</keyword>
<feature type="transmembrane region" description="Helical" evidence="2">
    <location>
        <begin position="92"/>
        <end position="110"/>
    </location>
</feature>
<gene>
    <name evidence="3" type="ORF">BDA99DRAFT_568322</name>
</gene>
<evidence type="ECO:0000256" key="2">
    <source>
        <dbReference type="SAM" id="Phobius"/>
    </source>
</evidence>
<sequence length="121" mass="14036">MDFNFLRITRRIIEDVNGFVANVADAILIHPQEPDISHSPELQFPHLDINIIPAVNDDDDDDEDGDADDNDKEDNDDEEQRWWGKRLRDPQTYFIVLYLVVLTSISTTIIKNSKRIPVFLI</sequence>
<proteinExistence type="predicted"/>
<evidence type="ECO:0000256" key="1">
    <source>
        <dbReference type="SAM" id="MobiDB-lite"/>
    </source>
</evidence>
<dbReference type="Proteomes" id="UP001209540">
    <property type="component" value="Unassembled WGS sequence"/>
</dbReference>
<protein>
    <submittedName>
        <fullName evidence="3">Uncharacterized protein</fullName>
    </submittedName>
</protein>
<accession>A0AAD5K9I5</accession>